<organism evidence="1">
    <name type="scientific">Planktothricoides sp. SpSt-374</name>
    <dbReference type="NCBI Taxonomy" id="2282167"/>
    <lineage>
        <taxon>Bacteria</taxon>
        <taxon>Bacillati</taxon>
        <taxon>Cyanobacteriota</taxon>
        <taxon>Cyanophyceae</taxon>
        <taxon>Oscillatoriophycideae</taxon>
        <taxon>Oscillatoriales</taxon>
        <taxon>Oscillatoriaceae</taxon>
        <taxon>Planktothricoides</taxon>
    </lineage>
</organism>
<evidence type="ECO:0000313" key="1">
    <source>
        <dbReference type="EMBL" id="HGG03233.1"/>
    </source>
</evidence>
<name>A0A7C3VK25_9CYAN</name>
<gene>
    <name evidence="1" type="ORF">ENR15_21990</name>
</gene>
<dbReference type="AlphaFoldDB" id="A0A7C3VK25"/>
<protein>
    <submittedName>
        <fullName evidence="1">Gas vesicle protein GvpG</fullName>
    </submittedName>
</protein>
<dbReference type="Pfam" id="PF05120">
    <property type="entry name" value="GvpG"/>
    <property type="match status" value="1"/>
</dbReference>
<proteinExistence type="predicted"/>
<comment type="caution">
    <text evidence="1">The sequence shown here is derived from an EMBL/GenBank/DDBJ whole genome shotgun (WGS) entry which is preliminary data.</text>
</comment>
<dbReference type="InterPro" id="IPR007804">
    <property type="entry name" value="GvpG"/>
</dbReference>
<sequence>MILRLLTLPITGPLEGIAWIGEQILERAEAELDSTENLHKKLLALQLAFDLGDISEEDFEQQEEELLLAIEAMEASKDDE</sequence>
<accession>A0A7C3VK25</accession>
<reference evidence="1" key="1">
    <citation type="journal article" date="2020" name="mSystems">
        <title>Genome- and Community-Level Interaction Insights into Carbon Utilization and Element Cycling Functions of Hydrothermarchaeota in Hydrothermal Sediment.</title>
        <authorList>
            <person name="Zhou Z."/>
            <person name="Liu Y."/>
            <person name="Xu W."/>
            <person name="Pan J."/>
            <person name="Luo Z.H."/>
            <person name="Li M."/>
        </authorList>
    </citation>
    <scope>NUCLEOTIDE SEQUENCE [LARGE SCALE GENOMIC DNA]</scope>
    <source>
        <strain evidence="1">SpSt-374</strain>
    </source>
</reference>
<dbReference type="EMBL" id="DSPX01000224">
    <property type="protein sequence ID" value="HGG03233.1"/>
    <property type="molecule type" value="Genomic_DNA"/>
</dbReference>